<comment type="caution">
    <text evidence="8">The sequence shown here is derived from an EMBL/GenBank/DDBJ whole genome shotgun (WGS) entry which is preliminary data.</text>
</comment>
<keyword evidence="5" id="KW-0786">Thiamine pyrophosphate</keyword>
<feature type="non-terminal residue" evidence="8">
    <location>
        <position position="1"/>
    </location>
</feature>
<dbReference type="NCBIfam" id="TIGR00204">
    <property type="entry name" value="dxs"/>
    <property type="match status" value="1"/>
</dbReference>
<evidence type="ECO:0000256" key="2">
    <source>
        <dbReference type="ARBA" id="ARBA00011738"/>
    </source>
</evidence>
<dbReference type="PANTHER" id="PTHR43322:SF5">
    <property type="entry name" value="1-DEOXY-D-XYLULOSE-5-PHOSPHATE SYNTHASE, CHLOROPLASTIC"/>
    <property type="match status" value="1"/>
</dbReference>
<dbReference type="GO" id="GO:0016114">
    <property type="term" value="P:terpenoid biosynthetic process"/>
    <property type="evidence" value="ECO:0007669"/>
    <property type="project" value="InterPro"/>
</dbReference>
<name>X0T0U6_9ZZZZ</name>
<keyword evidence="4" id="KW-0460">Magnesium</keyword>
<comment type="cofactor">
    <cofactor evidence="1">
        <name>Mg(2+)</name>
        <dbReference type="ChEBI" id="CHEBI:18420"/>
    </cofactor>
</comment>
<evidence type="ECO:0000256" key="4">
    <source>
        <dbReference type="ARBA" id="ARBA00022842"/>
    </source>
</evidence>
<dbReference type="Pfam" id="PF02779">
    <property type="entry name" value="Transket_pyr"/>
    <property type="match status" value="1"/>
</dbReference>
<reference evidence="8" key="1">
    <citation type="journal article" date="2014" name="Front. Microbiol.">
        <title>High frequency of phylogenetically diverse reductive dehalogenase-homologous genes in deep subseafloor sedimentary metagenomes.</title>
        <authorList>
            <person name="Kawai M."/>
            <person name="Futagami T."/>
            <person name="Toyoda A."/>
            <person name="Takaki Y."/>
            <person name="Nishi S."/>
            <person name="Hori S."/>
            <person name="Arai W."/>
            <person name="Tsubouchi T."/>
            <person name="Morono Y."/>
            <person name="Uchiyama I."/>
            <person name="Ito T."/>
            <person name="Fujiyama A."/>
            <person name="Inagaki F."/>
            <person name="Takami H."/>
        </authorList>
    </citation>
    <scope>NUCLEOTIDE SEQUENCE</scope>
    <source>
        <strain evidence="8">Expedition CK06-06</strain>
    </source>
</reference>
<dbReference type="InterPro" id="IPR029061">
    <property type="entry name" value="THDP-binding"/>
</dbReference>
<dbReference type="PANTHER" id="PTHR43322">
    <property type="entry name" value="1-D-DEOXYXYLULOSE 5-PHOSPHATE SYNTHASE-RELATED"/>
    <property type="match status" value="1"/>
</dbReference>
<comment type="subunit">
    <text evidence="2">Homodimer.</text>
</comment>
<dbReference type="EMBL" id="BARS01008587">
    <property type="protein sequence ID" value="GAF80961.1"/>
    <property type="molecule type" value="Genomic_DNA"/>
</dbReference>
<feature type="domain" description="Transketolase-like pyrimidine-binding" evidence="7">
    <location>
        <begin position="217"/>
        <end position="366"/>
    </location>
</feature>
<dbReference type="Pfam" id="PF13292">
    <property type="entry name" value="DXP_synthase_N"/>
    <property type="match status" value="1"/>
</dbReference>
<keyword evidence="3" id="KW-0808">Transferase</keyword>
<evidence type="ECO:0000256" key="3">
    <source>
        <dbReference type="ARBA" id="ARBA00022679"/>
    </source>
</evidence>
<evidence type="ECO:0000256" key="5">
    <source>
        <dbReference type="ARBA" id="ARBA00023052"/>
    </source>
</evidence>
<organism evidence="8">
    <name type="scientific">marine sediment metagenome</name>
    <dbReference type="NCBI Taxonomy" id="412755"/>
    <lineage>
        <taxon>unclassified sequences</taxon>
        <taxon>metagenomes</taxon>
        <taxon>ecological metagenomes</taxon>
    </lineage>
</organism>
<dbReference type="SUPFAM" id="SSF52518">
    <property type="entry name" value="Thiamin diphosphate-binding fold (THDP-binding)"/>
    <property type="match status" value="2"/>
</dbReference>
<evidence type="ECO:0000259" key="7">
    <source>
        <dbReference type="SMART" id="SM00861"/>
    </source>
</evidence>
<feature type="non-terminal residue" evidence="8">
    <location>
        <position position="366"/>
    </location>
</feature>
<protein>
    <recommendedName>
        <fullName evidence="7">Transketolase-like pyrimidine-binding domain-containing protein</fullName>
    </recommendedName>
</protein>
<proteinExistence type="predicted"/>
<dbReference type="SMART" id="SM00861">
    <property type="entry name" value="Transket_pyr"/>
    <property type="match status" value="1"/>
</dbReference>
<sequence>RQYQGLSGFPDRDESPHDAFTTGHGGTSISAALGMALTRDLARGDHHVVAVIGDGCLTCGMTYEALNHAGHLGTRLIVVLNDNGMSISPTVGAIAKRLNVVRTTYRYMQAKKQTRRLLSLLPGGERLQQALHRLKEGAKAVVMPTMMWEQLGFTYLGPIDGHNTAGLETILTQARNYYKPVIVHVLTTKGKGYKPAEDNPTYFHGLSPKSEGLGTIPTYSQIFARTVGGLLRDNPRVVVISAAMVEGNSLSSLVKEFPQRIYDVGISEQHAVTLAAGLATQGFIPIVAIYSTFLQRAFDQVLHDVCLPDLPVIFALDRSGIVGEDGKTHQGIFDLSYLSLMPNMIVCAPKDGNELQDLLYTALNTA</sequence>
<dbReference type="InterPro" id="IPR005475">
    <property type="entry name" value="Transketolase-like_Pyr-bd"/>
</dbReference>
<dbReference type="GO" id="GO:0019288">
    <property type="term" value="P:isopentenyl diphosphate biosynthetic process, methylerythritol 4-phosphate pathway"/>
    <property type="evidence" value="ECO:0007669"/>
    <property type="project" value="TreeGrafter"/>
</dbReference>
<accession>X0T0U6</accession>
<evidence type="ECO:0000313" key="8">
    <source>
        <dbReference type="EMBL" id="GAF80961.1"/>
    </source>
</evidence>
<dbReference type="GO" id="GO:0008661">
    <property type="term" value="F:1-deoxy-D-xylulose-5-phosphate synthase activity"/>
    <property type="evidence" value="ECO:0007669"/>
    <property type="project" value="InterPro"/>
</dbReference>
<dbReference type="InterPro" id="IPR005477">
    <property type="entry name" value="Dxylulose-5-P_synthase"/>
</dbReference>
<dbReference type="Gene3D" id="3.40.50.970">
    <property type="match status" value="2"/>
</dbReference>
<dbReference type="CDD" id="cd07033">
    <property type="entry name" value="TPP_PYR_DXS_TK_like"/>
    <property type="match status" value="1"/>
</dbReference>
<feature type="region of interest" description="Disordered" evidence="6">
    <location>
        <begin position="1"/>
        <end position="23"/>
    </location>
</feature>
<gene>
    <name evidence="8" type="ORF">S01H1_16341</name>
</gene>
<dbReference type="AlphaFoldDB" id="X0T0U6"/>
<evidence type="ECO:0000256" key="1">
    <source>
        <dbReference type="ARBA" id="ARBA00001946"/>
    </source>
</evidence>
<dbReference type="GO" id="GO:0005829">
    <property type="term" value="C:cytosol"/>
    <property type="evidence" value="ECO:0007669"/>
    <property type="project" value="TreeGrafter"/>
</dbReference>
<evidence type="ECO:0000256" key="6">
    <source>
        <dbReference type="SAM" id="MobiDB-lite"/>
    </source>
</evidence>